<protein>
    <recommendedName>
        <fullName evidence="6">Putative aliphatic sulfonates-binding protein</fullName>
    </recommendedName>
</protein>
<feature type="domain" description="Solute-binding protein family 3/N-terminal" evidence="8">
    <location>
        <begin position="32"/>
        <end position="252"/>
    </location>
</feature>
<accession>A0A7W4PNJ0</accession>
<feature type="signal peptide" evidence="7">
    <location>
        <begin position="1"/>
        <end position="28"/>
    </location>
</feature>
<dbReference type="FunFam" id="3.40.190.10:FF:000050">
    <property type="entry name" value="Sulfonate ABC transporter substrate-binding protein"/>
    <property type="match status" value="1"/>
</dbReference>
<evidence type="ECO:0000256" key="4">
    <source>
        <dbReference type="ARBA" id="ARBA00022729"/>
    </source>
</evidence>
<evidence type="ECO:0000256" key="1">
    <source>
        <dbReference type="ARBA" id="ARBA00004418"/>
    </source>
</evidence>
<keyword evidence="10" id="KW-1185">Reference proteome</keyword>
<keyword evidence="4 7" id="KW-0732">Signal</keyword>
<comment type="caution">
    <text evidence="9">The sequence shown here is derived from an EMBL/GenBank/DDBJ whole genome shotgun (WGS) entry which is preliminary data.</text>
</comment>
<dbReference type="PANTHER" id="PTHR30024:SF42">
    <property type="entry name" value="ALIPHATIC SULFONATES-BINDING PROTEIN-RELATED"/>
    <property type="match status" value="1"/>
</dbReference>
<dbReference type="GO" id="GO:0042597">
    <property type="term" value="C:periplasmic space"/>
    <property type="evidence" value="ECO:0007669"/>
    <property type="project" value="UniProtKB-SubCell"/>
</dbReference>
<evidence type="ECO:0000256" key="5">
    <source>
        <dbReference type="ARBA" id="ARBA00055538"/>
    </source>
</evidence>
<evidence type="ECO:0000259" key="8">
    <source>
        <dbReference type="SMART" id="SM00062"/>
    </source>
</evidence>
<dbReference type="SUPFAM" id="SSF53850">
    <property type="entry name" value="Periplasmic binding protein-like II"/>
    <property type="match status" value="1"/>
</dbReference>
<keyword evidence="3" id="KW-0813">Transport</keyword>
<dbReference type="AlphaFoldDB" id="A0A7W4PNJ0"/>
<dbReference type="Proteomes" id="UP000578030">
    <property type="component" value="Unassembled WGS sequence"/>
</dbReference>
<evidence type="ECO:0000256" key="7">
    <source>
        <dbReference type="SAM" id="SignalP"/>
    </source>
</evidence>
<dbReference type="GO" id="GO:0016020">
    <property type="term" value="C:membrane"/>
    <property type="evidence" value="ECO:0007669"/>
    <property type="project" value="InterPro"/>
</dbReference>
<name>A0A7W4PNJ0_9PROT</name>
<dbReference type="PANTHER" id="PTHR30024">
    <property type="entry name" value="ALIPHATIC SULFONATES-BINDING PROTEIN-RELATED"/>
    <property type="match status" value="1"/>
</dbReference>
<evidence type="ECO:0000256" key="2">
    <source>
        <dbReference type="ARBA" id="ARBA00010742"/>
    </source>
</evidence>
<reference evidence="9 10" key="1">
    <citation type="submission" date="2020-04" db="EMBL/GenBank/DDBJ databases">
        <title>Description of novel Gluconacetobacter.</title>
        <authorList>
            <person name="Sombolestani A."/>
        </authorList>
    </citation>
    <scope>NUCLEOTIDE SEQUENCE [LARGE SCALE GENOMIC DNA]</scope>
    <source>
        <strain evidence="9 10">LMG 27802</strain>
    </source>
</reference>
<dbReference type="InterPro" id="IPR010067">
    <property type="entry name" value="ABC_SsuA_sub-bd"/>
</dbReference>
<dbReference type="InterPro" id="IPR001638">
    <property type="entry name" value="Solute-binding_3/MltF_N"/>
</dbReference>
<evidence type="ECO:0000313" key="9">
    <source>
        <dbReference type="EMBL" id="MBB2200936.1"/>
    </source>
</evidence>
<comment type="similarity">
    <text evidence="2">Belongs to the bacterial solute-binding protein SsuA/TauA family.</text>
</comment>
<dbReference type="InterPro" id="IPR015168">
    <property type="entry name" value="SsuA/THI5"/>
</dbReference>
<dbReference type="GO" id="GO:0042626">
    <property type="term" value="F:ATPase-coupled transmembrane transporter activity"/>
    <property type="evidence" value="ECO:0007669"/>
    <property type="project" value="InterPro"/>
</dbReference>
<comment type="function">
    <text evidence="5">Part of a binding-protein-dependent transport system for aliphatic sulfonates. Putative binding protein.</text>
</comment>
<evidence type="ECO:0000313" key="10">
    <source>
        <dbReference type="Proteomes" id="UP000578030"/>
    </source>
</evidence>
<gene>
    <name evidence="9" type="ORF">HLH28_04975</name>
</gene>
<sequence>MARTGLAGRRAVLAAGLSLLAVGHGARAAARTVRVGYQRYGTLIVLKHSGLLEQVLAPLGHDVVWSEFVAGPQMLQALAAGAIDFAETGDAPPVFAQAAWPDRLVYVGHGARAPQGEAILVRASGPITQVADLKGRSIAFNRGSNVHYLVLAALAKAGLTIRDVHVVNLVPASARAAFDMGRIDAWAIWDPYLAAEQATGGARVLADADGLTGNRQFLLASRAFAEADPPAVRAVLQALSRSHDWARTHQPDLVAAIASDTGLPPDVIRVAVARLPLAVSPMDDGVAAEQQAIADLLSGNGLLPARVKVRDAMWTG</sequence>
<dbReference type="Pfam" id="PF09084">
    <property type="entry name" value="NMT1"/>
    <property type="match status" value="1"/>
</dbReference>
<evidence type="ECO:0000256" key="6">
    <source>
        <dbReference type="ARBA" id="ARBA00070228"/>
    </source>
</evidence>
<organism evidence="9 10">
    <name type="scientific">Gluconacetobacter tumulisoli</name>
    <dbReference type="NCBI Taxonomy" id="1286189"/>
    <lineage>
        <taxon>Bacteria</taxon>
        <taxon>Pseudomonadati</taxon>
        <taxon>Pseudomonadota</taxon>
        <taxon>Alphaproteobacteria</taxon>
        <taxon>Acetobacterales</taxon>
        <taxon>Acetobacteraceae</taxon>
        <taxon>Gluconacetobacter</taxon>
    </lineage>
</organism>
<dbReference type="EMBL" id="JABEQM010000003">
    <property type="protein sequence ID" value="MBB2200936.1"/>
    <property type="molecule type" value="Genomic_DNA"/>
</dbReference>
<proteinExistence type="inferred from homology"/>
<comment type="subcellular location">
    <subcellularLocation>
        <location evidence="1">Periplasm</location>
    </subcellularLocation>
</comment>
<evidence type="ECO:0000256" key="3">
    <source>
        <dbReference type="ARBA" id="ARBA00022448"/>
    </source>
</evidence>
<dbReference type="SMART" id="SM00062">
    <property type="entry name" value="PBPb"/>
    <property type="match status" value="1"/>
</dbReference>
<feature type="chain" id="PRO_5031076499" description="Putative aliphatic sulfonates-binding protein" evidence="7">
    <location>
        <begin position="29"/>
        <end position="316"/>
    </location>
</feature>
<dbReference type="Gene3D" id="3.40.190.10">
    <property type="entry name" value="Periplasmic binding protein-like II"/>
    <property type="match status" value="2"/>
</dbReference>
<dbReference type="NCBIfam" id="TIGR01728">
    <property type="entry name" value="SsuA_fam"/>
    <property type="match status" value="1"/>
</dbReference>